<feature type="binding site" evidence="11">
    <location>
        <position position="386"/>
    </location>
    <ligand>
        <name>Ca(2+)</name>
        <dbReference type="ChEBI" id="CHEBI:29108"/>
        <label>5</label>
    </ligand>
</feature>
<dbReference type="PROSITE" id="PS51642">
    <property type="entry name" value="HEMOPEXIN_2"/>
    <property type="match status" value="1"/>
</dbReference>
<dbReference type="SUPFAM" id="SSF55486">
    <property type="entry name" value="Metalloproteases ('zincins'), catalytic domain"/>
    <property type="match status" value="1"/>
</dbReference>
<keyword evidence="11" id="KW-0106">Calcium</keyword>
<feature type="binding site" evidence="11">
    <location>
        <position position="227"/>
    </location>
    <ligand>
        <name>Ca(2+)</name>
        <dbReference type="ChEBI" id="CHEBI:29108"/>
        <label>3</label>
    </ligand>
</feature>
<feature type="compositionally biased region" description="Basic residues" evidence="13">
    <location>
        <begin position="553"/>
        <end position="584"/>
    </location>
</feature>
<feature type="domain" description="Peptidase metallopeptidase" evidence="15">
    <location>
        <begin position="129"/>
        <end position="293"/>
    </location>
</feature>
<feature type="binding site" evidence="11">
    <location>
        <position position="430"/>
    </location>
    <ligand>
        <name>Ca(2+)</name>
        <dbReference type="ChEBI" id="CHEBI:29108"/>
        <label>5</label>
    </ligand>
</feature>
<accession>A0A813QCQ5</accession>
<evidence type="ECO:0000256" key="9">
    <source>
        <dbReference type="PIRSR" id="PIRSR001191-1"/>
    </source>
</evidence>
<feature type="active site" evidence="9">
    <location>
        <position position="249"/>
    </location>
</feature>
<comment type="cofactor">
    <cofactor evidence="11">
        <name>Ca(2+)</name>
        <dbReference type="ChEBI" id="CHEBI:29108"/>
    </cofactor>
    <text evidence="11">Can bind about 5 Ca(2+) ions per subunit.</text>
</comment>
<evidence type="ECO:0000256" key="6">
    <source>
        <dbReference type="ARBA" id="ARBA00022833"/>
    </source>
</evidence>
<dbReference type="SUPFAM" id="SSF50923">
    <property type="entry name" value="Hemopexin-like domain"/>
    <property type="match status" value="1"/>
</dbReference>
<name>A0A813QCQ5_ADIRI</name>
<evidence type="ECO:0000256" key="5">
    <source>
        <dbReference type="ARBA" id="ARBA00022801"/>
    </source>
</evidence>
<feature type="compositionally biased region" description="Basic residues" evidence="13">
    <location>
        <begin position="529"/>
        <end position="538"/>
    </location>
</feature>
<feature type="binding site" evidence="11">
    <location>
        <position position="224"/>
    </location>
    <ligand>
        <name>Ca(2+)</name>
        <dbReference type="ChEBI" id="CHEBI:29108"/>
        <label>3</label>
    </ligand>
</feature>
<evidence type="ECO:0000256" key="7">
    <source>
        <dbReference type="ARBA" id="ARBA00023049"/>
    </source>
</evidence>
<feature type="binding site" evidence="11">
    <location>
        <position position="205"/>
    </location>
    <ligand>
        <name>Ca(2+)</name>
        <dbReference type="ChEBI" id="CHEBI:29108"/>
        <label>3</label>
    </ligand>
</feature>
<feature type="binding site" evidence="11">
    <location>
        <position position="220"/>
    </location>
    <ligand>
        <name>Ca(2+)</name>
        <dbReference type="ChEBI" id="CHEBI:29108"/>
        <label>2</label>
    </ligand>
</feature>
<evidence type="ECO:0000256" key="11">
    <source>
        <dbReference type="PIRSR" id="PIRSR621190-2"/>
    </source>
</evidence>
<dbReference type="PANTHER" id="PTHR10201">
    <property type="entry name" value="MATRIX METALLOPROTEINASE"/>
    <property type="match status" value="1"/>
</dbReference>
<feature type="repeat" description="Hemopexin" evidence="12">
    <location>
        <begin position="332"/>
        <end position="379"/>
    </location>
</feature>
<comment type="similarity">
    <text evidence="1">Belongs to the peptidase M10A family.</text>
</comment>
<dbReference type="GO" id="GO:0006508">
    <property type="term" value="P:proteolysis"/>
    <property type="evidence" value="ECO:0007669"/>
    <property type="project" value="UniProtKB-KW"/>
</dbReference>
<feature type="region of interest" description="Disordered" evidence="13">
    <location>
        <begin position="290"/>
        <end position="327"/>
    </location>
</feature>
<dbReference type="Proteomes" id="UP000663828">
    <property type="component" value="Unassembled WGS sequence"/>
</dbReference>
<dbReference type="EMBL" id="CAJNOR010000034">
    <property type="protein sequence ID" value="CAF0765233.1"/>
    <property type="molecule type" value="Genomic_DNA"/>
</dbReference>
<evidence type="ECO:0000313" key="16">
    <source>
        <dbReference type="EMBL" id="CAF0765233.1"/>
    </source>
</evidence>
<dbReference type="Pfam" id="PF00045">
    <property type="entry name" value="Hemopexin"/>
    <property type="match status" value="1"/>
</dbReference>
<sequence length="584" mass="67771">MATMQRIVVLLALFLVSNYTNIPIDAKPELDYHRYLQQFGYAPKPDGRRLMSVLGKSTYDDGIKKFQRLYKLPETGELDARTRKFMERPRCGNPDLGTVESVGQPVKLESSLTPSSSKKGKAPASYVAQNIVWPKKTLKWFIEEYPKNQKYFTSQDQVRRVFQQAFQDWEKHSGLKFEMTTNNISVDLKIKFKAKDHGDGYPFDGQGATLAHAFYPTSGDLHFDDDELFTDDYTSKDDQYTLRLVAAHEIGHSLGLAHSFEPESLMFPVYQQFKADYSISEDDRQGIQTLYGKPDSKTEVEPGRTTATTTTTTKSPSATRPAHGLPSNNWCPGQFQTGCEGPDGDLYLFKDEHVWRYQSRSKRSWEPSPKLISEHFPPLSDTTITACVKSKTGYTYLFRNYRLWKLSTHWSVDGPHIIYGNHYPQNPRAALLHGNSIYLIRNRFAYRFNEFNYERELEIYNIESLLKPPPDETIRSGFTYKNRHYIFTRNDVYVYDSTNGRLQPGFPKAMINGWFACEGASLPSNWNKKPPKPVKQAHRNNDEEPSRQSHFDHGHRHHHEHHPSHHRHNRPRRPHHHHHHHYDD</sequence>
<dbReference type="InterPro" id="IPR021158">
    <property type="entry name" value="Pept_M10A_Zn_BS"/>
</dbReference>
<feature type="binding site" evidence="11">
    <location>
        <position position="227"/>
    </location>
    <ligand>
        <name>Ca(2+)</name>
        <dbReference type="ChEBI" id="CHEBI:29108"/>
        <label>1</label>
    </ligand>
</feature>
<dbReference type="PRINTS" id="PR00138">
    <property type="entry name" value="MATRIXIN"/>
</dbReference>
<dbReference type="SUPFAM" id="SSF47090">
    <property type="entry name" value="PGBD-like"/>
    <property type="match status" value="1"/>
</dbReference>
<feature type="compositionally biased region" description="Low complexity" evidence="13">
    <location>
        <begin position="304"/>
        <end position="321"/>
    </location>
</feature>
<feature type="binding site" evidence="11">
    <location>
        <position position="212"/>
    </location>
    <ligand>
        <name>Zn(2+)</name>
        <dbReference type="ChEBI" id="CHEBI:29105"/>
        <label>1</label>
    </ligand>
</feature>
<dbReference type="Gene3D" id="2.110.10.10">
    <property type="entry name" value="Hemopexin-like domain"/>
    <property type="match status" value="2"/>
</dbReference>
<reference evidence="16" key="1">
    <citation type="submission" date="2021-02" db="EMBL/GenBank/DDBJ databases">
        <authorList>
            <person name="Nowell W R."/>
        </authorList>
    </citation>
    <scope>NUCLEOTIDE SEQUENCE</scope>
</reference>
<feature type="compositionally biased region" description="Basic and acidic residues" evidence="13">
    <location>
        <begin position="539"/>
        <end position="552"/>
    </location>
</feature>
<keyword evidence="2" id="KW-0645">Protease</keyword>
<dbReference type="Pfam" id="PF00413">
    <property type="entry name" value="Peptidase_M10"/>
    <property type="match status" value="1"/>
</dbReference>
<dbReference type="InterPro" id="IPR006026">
    <property type="entry name" value="Peptidase_Metallo"/>
</dbReference>
<feature type="binding site" description="in inhibited form" evidence="11">
    <location>
        <position position="91"/>
    </location>
    <ligand>
        <name>Zn(2+)</name>
        <dbReference type="ChEBI" id="CHEBI:29105"/>
        <label>2</label>
        <note>catalytic</note>
    </ligand>
</feature>
<evidence type="ECO:0000256" key="13">
    <source>
        <dbReference type="SAM" id="MobiDB-lite"/>
    </source>
</evidence>
<feature type="chain" id="PRO_5032869680" description="Peptidase metallopeptidase domain-containing protein" evidence="14">
    <location>
        <begin position="27"/>
        <end position="584"/>
    </location>
</feature>
<keyword evidence="7" id="KW-0482">Metalloprotease</keyword>
<evidence type="ECO:0000313" key="17">
    <source>
        <dbReference type="Proteomes" id="UP000663828"/>
    </source>
</evidence>
<evidence type="ECO:0000256" key="12">
    <source>
        <dbReference type="PROSITE-ProRule" id="PRU01011"/>
    </source>
</evidence>
<comment type="cofactor">
    <cofactor evidence="11">
        <name>Zn(2+)</name>
        <dbReference type="ChEBI" id="CHEBI:29105"/>
    </cofactor>
    <text evidence="11">Binds 2 Zn(2+) ions per subunit.</text>
</comment>
<dbReference type="PROSITE" id="PS00546">
    <property type="entry name" value="CYSTEINE_SWITCH"/>
    <property type="match status" value="1"/>
</dbReference>
<evidence type="ECO:0000256" key="10">
    <source>
        <dbReference type="PIRSR" id="PIRSR001191-2"/>
    </source>
</evidence>
<proteinExistence type="inferred from homology"/>
<feature type="binding site" evidence="11">
    <location>
        <position position="199"/>
    </location>
    <ligand>
        <name>Zn(2+)</name>
        <dbReference type="ChEBI" id="CHEBI:29105"/>
        <label>1</label>
    </ligand>
</feature>
<dbReference type="InterPro" id="IPR033739">
    <property type="entry name" value="M10A_MMP"/>
</dbReference>
<evidence type="ECO:0000256" key="1">
    <source>
        <dbReference type="ARBA" id="ARBA00010370"/>
    </source>
</evidence>
<dbReference type="InterPro" id="IPR036365">
    <property type="entry name" value="PGBD-like_sf"/>
</dbReference>
<feature type="binding site" evidence="11">
    <location>
        <position position="225"/>
    </location>
    <ligand>
        <name>Ca(2+)</name>
        <dbReference type="ChEBI" id="CHEBI:29108"/>
        <label>1</label>
    </ligand>
</feature>
<dbReference type="GO" id="GO:0008270">
    <property type="term" value="F:zinc ion binding"/>
    <property type="evidence" value="ECO:0007669"/>
    <property type="project" value="InterPro"/>
</dbReference>
<dbReference type="InterPro" id="IPR001818">
    <property type="entry name" value="Pept_M10_metallopeptidase"/>
</dbReference>
<keyword evidence="8" id="KW-0865">Zymogen</keyword>
<keyword evidence="17" id="KW-1185">Reference proteome</keyword>
<keyword evidence="6 10" id="KW-0862">Zinc</keyword>
<feature type="binding site" evidence="10">
    <location>
        <position position="252"/>
    </location>
    <ligand>
        <name>Zn(2+)</name>
        <dbReference type="ChEBI" id="CHEBI:29105"/>
        <label>2</label>
        <note>catalytic</note>
    </ligand>
</feature>
<dbReference type="InterPro" id="IPR018487">
    <property type="entry name" value="Hemopexin-like_repeat"/>
</dbReference>
<dbReference type="AlphaFoldDB" id="A0A813QCQ5"/>
<dbReference type="SMART" id="SM00235">
    <property type="entry name" value="ZnMc"/>
    <property type="match status" value="1"/>
</dbReference>
<feature type="binding site" evidence="10">
    <location>
        <position position="258"/>
    </location>
    <ligand>
        <name>Zn(2+)</name>
        <dbReference type="ChEBI" id="CHEBI:29105"/>
        <label>2</label>
        <note>catalytic</note>
    </ligand>
</feature>
<protein>
    <recommendedName>
        <fullName evidence="15">Peptidase metallopeptidase domain-containing protein</fullName>
    </recommendedName>
</protein>
<evidence type="ECO:0000256" key="14">
    <source>
        <dbReference type="SAM" id="SignalP"/>
    </source>
</evidence>
<feature type="binding site" evidence="11">
    <location>
        <position position="222"/>
    </location>
    <ligand>
        <name>Zn(2+)</name>
        <dbReference type="ChEBI" id="CHEBI:29105"/>
        <label>1</label>
    </ligand>
</feature>
<dbReference type="Gene3D" id="3.40.390.10">
    <property type="entry name" value="Collagenase (Catalytic Domain)"/>
    <property type="match status" value="1"/>
</dbReference>
<feature type="binding site" evidence="11">
    <location>
        <position position="266"/>
    </location>
    <ligand>
        <name>Zn(2+)</name>
        <dbReference type="ChEBI" id="CHEBI:29105"/>
        <label>2</label>
        <note>catalytic</note>
    </ligand>
</feature>
<dbReference type="GO" id="GO:0031012">
    <property type="term" value="C:extracellular matrix"/>
    <property type="evidence" value="ECO:0007669"/>
    <property type="project" value="InterPro"/>
</dbReference>
<dbReference type="CDD" id="cd04278">
    <property type="entry name" value="ZnMc_MMP"/>
    <property type="match status" value="1"/>
</dbReference>
<dbReference type="PIRSF" id="PIRSF001191">
    <property type="entry name" value="Peptidase_M10A_matrix"/>
    <property type="match status" value="1"/>
</dbReference>
<dbReference type="PANTHER" id="PTHR10201:SF323">
    <property type="entry name" value="MATRIX METALLOPROTEINASE-21"/>
    <property type="match status" value="1"/>
</dbReference>
<feature type="binding site" evidence="11">
    <location>
        <position position="204"/>
    </location>
    <ligand>
        <name>Ca(2+)</name>
        <dbReference type="ChEBI" id="CHEBI:29108"/>
        <label>3</label>
    </ligand>
</feature>
<dbReference type="InterPro" id="IPR021190">
    <property type="entry name" value="Pept_M10A"/>
</dbReference>
<dbReference type="InterPro" id="IPR024079">
    <property type="entry name" value="MetalloPept_cat_dom_sf"/>
</dbReference>
<evidence type="ECO:0000256" key="2">
    <source>
        <dbReference type="ARBA" id="ARBA00022670"/>
    </source>
</evidence>
<feature type="binding site" evidence="11">
    <location>
        <position position="187"/>
    </location>
    <ligand>
        <name>Ca(2+)</name>
        <dbReference type="ChEBI" id="CHEBI:29108"/>
        <label>2</label>
    </ligand>
</feature>
<dbReference type="GO" id="GO:0004222">
    <property type="term" value="F:metalloendopeptidase activity"/>
    <property type="evidence" value="ECO:0007669"/>
    <property type="project" value="InterPro"/>
</dbReference>
<feature type="binding site" evidence="11">
    <location>
        <position position="197"/>
    </location>
    <ligand>
        <name>Zn(2+)</name>
        <dbReference type="ChEBI" id="CHEBI:29105"/>
        <label>1</label>
    </ligand>
</feature>
<dbReference type="InterPro" id="IPR036375">
    <property type="entry name" value="Hemopexin-like_dom_sf"/>
</dbReference>
<gene>
    <name evidence="16" type="ORF">XAT740_LOCUS1153</name>
</gene>
<feature type="signal peptide" evidence="14">
    <location>
        <begin position="1"/>
        <end position="26"/>
    </location>
</feature>
<feature type="binding site" evidence="10">
    <location>
        <position position="248"/>
    </location>
    <ligand>
        <name>Zn(2+)</name>
        <dbReference type="ChEBI" id="CHEBI:29105"/>
        <label>2</label>
        <note>catalytic</note>
    </ligand>
</feature>
<dbReference type="InterPro" id="IPR002477">
    <property type="entry name" value="Peptidoglycan-bd-like"/>
</dbReference>
<evidence type="ECO:0000256" key="8">
    <source>
        <dbReference type="ARBA" id="ARBA00023145"/>
    </source>
</evidence>
<keyword evidence="3 10" id="KW-0479">Metal-binding</keyword>
<evidence type="ECO:0000259" key="15">
    <source>
        <dbReference type="SMART" id="SM00235"/>
    </source>
</evidence>
<evidence type="ECO:0000256" key="4">
    <source>
        <dbReference type="ARBA" id="ARBA00022729"/>
    </source>
</evidence>
<dbReference type="Pfam" id="PF01471">
    <property type="entry name" value="PG_binding_1"/>
    <property type="match status" value="1"/>
</dbReference>
<keyword evidence="4 14" id="KW-0732">Signal</keyword>
<organism evidence="16 17">
    <name type="scientific">Adineta ricciae</name>
    <name type="common">Rotifer</name>
    <dbReference type="NCBI Taxonomy" id="249248"/>
    <lineage>
        <taxon>Eukaryota</taxon>
        <taxon>Metazoa</taxon>
        <taxon>Spiralia</taxon>
        <taxon>Gnathifera</taxon>
        <taxon>Rotifera</taxon>
        <taxon>Eurotatoria</taxon>
        <taxon>Bdelloidea</taxon>
        <taxon>Adinetida</taxon>
        <taxon>Adinetidae</taxon>
        <taxon>Adineta</taxon>
    </lineage>
</organism>
<evidence type="ECO:0000256" key="3">
    <source>
        <dbReference type="ARBA" id="ARBA00022723"/>
    </source>
</evidence>
<comment type="caution">
    <text evidence="16">The sequence shown here is derived from an EMBL/GenBank/DDBJ whole genome shotgun (WGS) entry which is preliminary data.</text>
</comment>
<feature type="region of interest" description="Disordered" evidence="13">
    <location>
        <begin position="525"/>
        <end position="584"/>
    </location>
</feature>
<keyword evidence="5" id="KW-0378">Hydrolase</keyword>